<evidence type="ECO:0000313" key="2">
    <source>
        <dbReference type="EMBL" id="RUT03456.1"/>
    </source>
</evidence>
<dbReference type="RefSeq" id="WP_127083421.1">
    <property type="nucleotide sequence ID" value="NZ_RSCL01000013.1"/>
</dbReference>
<dbReference type="EMBL" id="RSCL01000013">
    <property type="protein sequence ID" value="RUT03456.1"/>
    <property type="molecule type" value="Genomic_DNA"/>
</dbReference>
<organism evidence="2 3">
    <name type="scientific">Dulcicalothrix desertica PCC 7102</name>
    <dbReference type="NCBI Taxonomy" id="232991"/>
    <lineage>
        <taxon>Bacteria</taxon>
        <taxon>Bacillati</taxon>
        <taxon>Cyanobacteriota</taxon>
        <taxon>Cyanophyceae</taxon>
        <taxon>Nostocales</taxon>
        <taxon>Calotrichaceae</taxon>
        <taxon>Dulcicalothrix</taxon>
    </lineage>
</organism>
<dbReference type="Proteomes" id="UP000271624">
    <property type="component" value="Unassembled WGS sequence"/>
</dbReference>
<sequence length="113" mass="12203">MTLPLNPILGGADLVTDLVGHGITIDKLGKIQNKLSSVLNLTQLAAGASILNIGVSIAGFAYMGFKLHQIQNALDNVQKSLEAGFNRVEKRLDNLSGQLVYLHLLVEGYELFE</sequence>
<gene>
    <name evidence="2" type="ORF">DSM106972_050950</name>
</gene>
<dbReference type="OrthoDB" id="7025931at2"/>
<comment type="caution">
    <text evidence="2">The sequence shown here is derived from an EMBL/GenBank/DDBJ whole genome shotgun (WGS) entry which is preliminary data.</text>
</comment>
<protein>
    <submittedName>
        <fullName evidence="2">Uncharacterized protein</fullName>
    </submittedName>
</protein>
<reference evidence="2" key="1">
    <citation type="submission" date="2018-12" db="EMBL/GenBank/DDBJ databases">
        <authorList>
            <person name="Will S."/>
            <person name="Neumann-Schaal M."/>
            <person name="Henke P."/>
        </authorList>
    </citation>
    <scope>NUCLEOTIDE SEQUENCE</scope>
    <source>
        <strain evidence="2">PCC 7102</strain>
    </source>
</reference>
<accession>A0A3S1CKL9</accession>
<keyword evidence="3" id="KW-1185">Reference proteome</keyword>
<evidence type="ECO:0000256" key="1">
    <source>
        <dbReference type="SAM" id="Phobius"/>
    </source>
</evidence>
<name>A0A3S1CKL9_9CYAN</name>
<keyword evidence="1" id="KW-0812">Transmembrane</keyword>
<reference evidence="2" key="2">
    <citation type="journal article" date="2019" name="Genome Biol. Evol.">
        <title>Day and night: Metabolic profiles and evolutionary relationships of six axenic non-marine cyanobacteria.</title>
        <authorList>
            <person name="Will S.E."/>
            <person name="Henke P."/>
            <person name="Boedeker C."/>
            <person name="Huang S."/>
            <person name="Brinkmann H."/>
            <person name="Rohde M."/>
            <person name="Jarek M."/>
            <person name="Friedl T."/>
            <person name="Seufert S."/>
            <person name="Schumacher M."/>
            <person name="Overmann J."/>
            <person name="Neumann-Schaal M."/>
            <person name="Petersen J."/>
        </authorList>
    </citation>
    <scope>NUCLEOTIDE SEQUENCE [LARGE SCALE GENOMIC DNA]</scope>
    <source>
        <strain evidence="2">PCC 7102</strain>
    </source>
</reference>
<feature type="transmembrane region" description="Helical" evidence="1">
    <location>
        <begin position="44"/>
        <end position="65"/>
    </location>
</feature>
<keyword evidence="1" id="KW-0472">Membrane</keyword>
<proteinExistence type="predicted"/>
<dbReference type="AlphaFoldDB" id="A0A3S1CKL9"/>
<keyword evidence="1" id="KW-1133">Transmembrane helix</keyword>
<evidence type="ECO:0000313" key="3">
    <source>
        <dbReference type="Proteomes" id="UP000271624"/>
    </source>
</evidence>